<proteinExistence type="predicted"/>
<name>A0AAD5R7U2_PARTN</name>
<keyword evidence="2" id="KW-1185">Reference proteome</keyword>
<organism evidence="1 2">
    <name type="scientific">Parelaphostrongylus tenuis</name>
    <name type="common">Meningeal worm</name>
    <dbReference type="NCBI Taxonomy" id="148309"/>
    <lineage>
        <taxon>Eukaryota</taxon>
        <taxon>Metazoa</taxon>
        <taxon>Ecdysozoa</taxon>
        <taxon>Nematoda</taxon>
        <taxon>Chromadorea</taxon>
        <taxon>Rhabditida</taxon>
        <taxon>Rhabditina</taxon>
        <taxon>Rhabditomorpha</taxon>
        <taxon>Strongyloidea</taxon>
        <taxon>Metastrongylidae</taxon>
        <taxon>Parelaphostrongylus</taxon>
    </lineage>
</organism>
<dbReference type="Proteomes" id="UP001196413">
    <property type="component" value="Unassembled WGS sequence"/>
</dbReference>
<evidence type="ECO:0000313" key="1">
    <source>
        <dbReference type="EMBL" id="KAJ1371131.1"/>
    </source>
</evidence>
<comment type="caution">
    <text evidence="1">The sequence shown here is derived from an EMBL/GenBank/DDBJ whole genome shotgun (WGS) entry which is preliminary data.</text>
</comment>
<accession>A0AAD5R7U2</accession>
<sequence length="352" mass="40108">MLFSVIGIAEHLAGHYAQIKESKNHYNYQCRKCEKYFVYLGMTVSCLCRWRNNTENTCVVIRKDRSSSAARKNVEFLSYVEEHATAVLVMYQANGKESSSGALLERDCRTATTRPPSVYKDGLPLTPLVCRNTEGQPATPQDFRSSCSSNLLSITRGRRMRRWSNRKKDVIEHSEVYPLLFAELEKQAGCTAFRKSVASGALLGKQLEVLGRRHCFHRITPLIAHRLICPNRTMSCGRPLIIHQLNYRLTHFLKWEMAINAVFGQRLLHRRLDLFPHQAPWTNYAGYPPIFSPHGPCQPYTVASTARTAAGQSSDSQQLFRPFAVQQSWLAIAQKPTPSMRKLLRARSHLRS</sequence>
<dbReference type="EMBL" id="JAHQIW010006916">
    <property type="protein sequence ID" value="KAJ1371131.1"/>
    <property type="molecule type" value="Genomic_DNA"/>
</dbReference>
<evidence type="ECO:0000313" key="2">
    <source>
        <dbReference type="Proteomes" id="UP001196413"/>
    </source>
</evidence>
<reference evidence="1" key="1">
    <citation type="submission" date="2021-06" db="EMBL/GenBank/DDBJ databases">
        <title>Parelaphostrongylus tenuis whole genome reference sequence.</title>
        <authorList>
            <person name="Garwood T.J."/>
            <person name="Larsen P.A."/>
            <person name="Fountain-Jones N.M."/>
            <person name="Garbe J.R."/>
            <person name="Macchietto M.G."/>
            <person name="Kania S.A."/>
            <person name="Gerhold R.W."/>
            <person name="Richards J.E."/>
            <person name="Wolf T.M."/>
        </authorList>
    </citation>
    <scope>NUCLEOTIDE SEQUENCE</scope>
    <source>
        <strain evidence="1">MNPRO001-30</strain>
        <tissue evidence="1">Meninges</tissue>
    </source>
</reference>
<dbReference type="AlphaFoldDB" id="A0AAD5R7U2"/>
<protein>
    <submittedName>
        <fullName evidence="1">Uncharacterized protein</fullName>
    </submittedName>
</protein>
<gene>
    <name evidence="1" type="ORF">KIN20_033018</name>
</gene>